<keyword evidence="2" id="KW-1185">Reference proteome</keyword>
<reference evidence="1 2" key="1">
    <citation type="submission" date="2020-10" db="EMBL/GenBank/DDBJ databases">
        <title>ChiBAC.</title>
        <authorList>
            <person name="Zenner C."/>
            <person name="Hitch T.C.A."/>
            <person name="Clavel T."/>
        </authorList>
    </citation>
    <scope>NUCLEOTIDE SEQUENCE [LARGE SCALE GENOMIC DNA]</scope>
    <source>
        <strain evidence="1 2">DSM 109015</strain>
    </source>
</reference>
<dbReference type="EMBL" id="JADCKC010000003">
    <property type="protein sequence ID" value="MBE5038023.1"/>
    <property type="molecule type" value="Genomic_DNA"/>
</dbReference>
<evidence type="ECO:0000313" key="1">
    <source>
        <dbReference type="EMBL" id="MBE5038023.1"/>
    </source>
</evidence>
<gene>
    <name evidence="1" type="ORF">INF35_09540</name>
</gene>
<proteinExistence type="predicted"/>
<evidence type="ECO:0008006" key="3">
    <source>
        <dbReference type="Google" id="ProtNLM"/>
    </source>
</evidence>
<dbReference type="Proteomes" id="UP000768567">
    <property type="component" value="Unassembled WGS sequence"/>
</dbReference>
<sequence length="103" mass="11524">MPRAFFTILLTAVNRKFFAFYMVLGYNVGKPAWPHATGLCGPCAFPLHAAESIFQPNRFFPNGQLPLLFPADYVAGMLSGILRCIDRVQKGHVQTRRLLNGKL</sequence>
<evidence type="ECO:0000313" key="2">
    <source>
        <dbReference type="Proteomes" id="UP000768567"/>
    </source>
</evidence>
<protein>
    <recommendedName>
        <fullName evidence="3">Secreted protein</fullName>
    </recommendedName>
</protein>
<comment type="caution">
    <text evidence="1">The sequence shown here is derived from an EMBL/GenBank/DDBJ whole genome shotgun (WGS) entry which is preliminary data.</text>
</comment>
<organism evidence="1 2">
    <name type="scientific">Gemmiger gallinarum</name>
    <dbReference type="NCBI Taxonomy" id="2779354"/>
    <lineage>
        <taxon>Bacteria</taxon>
        <taxon>Bacillati</taxon>
        <taxon>Bacillota</taxon>
        <taxon>Clostridia</taxon>
        <taxon>Eubacteriales</taxon>
        <taxon>Gemmiger</taxon>
    </lineage>
</organism>
<name>A0ABR9R4I3_9FIRM</name>
<accession>A0ABR9R4I3</accession>